<dbReference type="PANTHER" id="PTHR34986:SF1">
    <property type="entry name" value="PROTEIN YIAL"/>
    <property type="match status" value="1"/>
</dbReference>
<dbReference type="SUPFAM" id="SSF51197">
    <property type="entry name" value="Clavaminate synthase-like"/>
    <property type="match status" value="1"/>
</dbReference>
<accession>A0A644ZJ61</accession>
<protein>
    <submittedName>
        <fullName evidence="1">Toxin-antitoxin biofilm protein TabA</fullName>
    </submittedName>
</protein>
<comment type="caution">
    <text evidence="1">The sequence shown here is derived from an EMBL/GenBank/DDBJ whole genome shotgun (WGS) entry which is preliminary data.</text>
</comment>
<reference evidence="1" key="1">
    <citation type="submission" date="2019-08" db="EMBL/GenBank/DDBJ databases">
        <authorList>
            <person name="Kucharzyk K."/>
            <person name="Murdoch R.W."/>
            <person name="Higgins S."/>
            <person name="Loffler F."/>
        </authorList>
    </citation>
    <scope>NUCLEOTIDE SEQUENCE</scope>
</reference>
<dbReference type="InterPro" id="IPR004375">
    <property type="entry name" value="NanQ/TabA/YiaL"/>
</dbReference>
<gene>
    <name evidence="1" type="primary">tabA_6</name>
    <name evidence="1" type="ORF">SDC9_87569</name>
</gene>
<proteinExistence type="predicted"/>
<dbReference type="InterPro" id="IPR037012">
    <property type="entry name" value="NanQ/TabA/YiaL_sf"/>
</dbReference>
<name>A0A644ZJ61_9ZZZZ</name>
<dbReference type="PANTHER" id="PTHR34986">
    <property type="entry name" value="EVOLVED BETA-GALACTOSIDASE SUBUNIT BETA"/>
    <property type="match status" value="1"/>
</dbReference>
<dbReference type="GO" id="GO:0005829">
    <property type="term" value="C:cytosol"/>
    <property type="evidence" value="ECO:0007669"/>
    <property type="project" value="TreeGrafter"/>
</dbReference>
<evidence type="ECO:0000313" key="1">
    <source>
        <dbReference type="EMBL" id="MPM40920.1"/>
    </source>
</evidence>
<organism evidence="1">
    <name type="scientific">bioreactor metagenome</name>
    <dbReference type="NCBI Taxonomy" id="1076179"/>
    <lineage>
        <taxon>unclassified sequences</taxon>
        <taxon>metagenomes</taxon>
        <taxon>ecological metagenomes</taxon>
    </lineage>
</organism>
<dbReference type="EMBL" id="VSSQ01009179">
    <property type="protein sequence ID" value="MPM40920.1"/>
    <property type="molecule type" value="Genomic_DNA"/>
</dbReference>
<dbReference type="Pfam" id="PF04074">
    <property type="entry name" value="DUF386"/>
    <property type="match status" value="1"/>
</dbReference>
<dbReference type="NCBIfam" id="TIGR00022">
    <property type="entry name" value="YhcH/YjgK/YiaL family protein"/>
    <property type="match status" value="1"/>
</dbReference>
<dbReference type="Gene3D" id="2.60.120.370">
    <property type="entry name" value="YhcH/YjgK/YiaL"/>
    <property type="match status" value="1"/>
</dbReference>
<sequence>MIVDSLKGFERYLSFHPRFTKAYEFLIKNDLASLEPGKHSIMGKEIYCSVWEGEGKGMDIPKLEVHDSYIDIHYLLEGNEVIGHRDRSRCAGDNMPYDNENDIAFLEEVPENFINLSPGNVAIIFPHDAHAPLIGEGFIRKIVIKVLV</sequence>
<dbReference type="AlphaFoldDB" id="A0A644ZJ61"/>